<dbReference type="InterPro" id="IPR024370">
    <property type="entry name" value="PBP_domain"/>
</dbReference>
<dbReference type="OrthoDB" id="5506472at2"/>
<dbReference type="Gene3D" id="3.40.190.10">
    <property type="entry name" value="Periplasmic binding protein-like II"/>
    <property type="match status" value="2"/>
</dbReference>
<evidence type="ECO:0000313" key="3">
    <source>
        <dbReference type="EMBL" id="SFK93630.1"/>
    </source>
</evidence>
<evidence type="ECO:0000256" key="1">
    <source>
        <dbReference type="ARBA" id="ARBA00022729"/>
    </source>
</evidence>
<feature type="domain" description="PBP" evidence="2">
    <location>
        <begin position="27"/>
        <end position="259"/>
    </location>
</feature>
<dbReference type="Proteomes" id="UP000199473">
    <property type="component" value="Unassembled WGS sequence"/>
</dbReference>
<sequence length="275" mass="28666">MRLPRRAVPGLVASALATPILAPRAEEAVLRAGGTGMVLAAMRRLGALYAALHPGRGLDLLPSLGTGGGIRALLARAIDLGLLARPLLPEEAARGLRARAFARTAIAIVTGGGTASATITQDQFAAILRGEVTNWPEGNRLRLVRREASDADWQLLTALSPEMARSVAIAHRRPGLVTVGTDQENAEALQAMAGSIGMMSIGQLRAEALRLRPLALDGVVPDLAAVEAGRYPLSRTLHIAWAADAAPGVAPFLDFLAGDDARTTLMNLGYGPPPP</sequence>
<protein>
    <submittedName>
        <fullName evidence="3">Phosphate ABC transporter substrate-binding protein, PhoT family</fullName>
    </submittedName>
</protein>
<dbReference type="AlphaFoldDB" id="A0A1I4DLP1"/>
<dbReference type="SUPFAM" id="SSF53850">
    <property type="entry name" value="Periplasmic binding protein-like II"/>
    <property type="match status" value="1"/>
</dbReference>
<dbReference type="PANTHER" id="PTHR30570:SF1">
    <property type="entry name" value="PHOSPHATE-BINDING PROTEIN PSTS"/>
    <property type="match status" value="1"/>
</dbReference>
<accession>A0A1I4DLP1</accession>
<dbReference type="InterPro" id="IPR050811">
    <property type="entry name" value="Phosphate_ABC_transporter"/>
</dbReference>
<evidence type="ECO:0000259" key="2">
    <source>
        <dbReference type="Pfam" id="PF12849"/>
    </source>
</evidence>
<dbReference type="RefSeq" id="WP_092962167.1">
    <property type="nucleotide sequence ID" value="NZ_FOSQ01000011.1"/>
</dbReference>
<keyword evidence="4" id="KW-1185">Reference proteome</keyword>
<dbReference type="PANTHER" id="PTHR30570">
    <property type="entry name" value="PERIPLASMIC PHOSPHATE BINDING COMPONENT OF PHOSPHATE ABC TRANSPORTER"/>
    <property type="match status" value="1"/>
</dbReference>
<name>A0A1I4DLP1_9PROT</name>
<proteinExistence type="predicted"/>
<reference evidence="4" key="1">
    <citation type="submission" date="2016-10" db="EMBL/GenBank/DDBJ databases">
        <authorList>
            <person name="Varghese N."/>
            <person name="Submissions S."/>
        </authorList>
    </citation>
    <scope>NUCLEOTIDE SEQUENCE [LARGE SCALE GENOMIC DNA]</scope>
    <source>
        <strain evidence="4">DSM 19981</strain>
    </source>
</reference>
<keyword evidence="1" id="KW-0732">Signal</keyword>
<dbReference type="STRING" id="1123062.SAMN02745775_11180"/>
<gene>
    <name evidence="3" type="ORF">SAMN02745775_11180</name>
</gene>
<dbReference type="Pfam" id="PF12849">
    <property type="entry name" value="PBP_like_2"/>
    <property type="match status" value="1"/>
</dbReference>
<dbReference type="EMBL" id="FOSQ01000011">
    <property type="protein sequence ID" value="SFK93630.1"/>
    <property type="molecule type" value="Genomic_DNA"/>
</dbReference>
<evidence type="ECO:0000313" key="4">
    <source>
        <dbReference type="Proteomes" id="UP000199473"/>
    </source>
</evidence>
<organism evidence="3 4">
    <name type="scientific">Falsiroseomonas stagni DSM 19981</name>
    <dbReference type="NCBI Taxonomy" id="1123062"/>
    <lineage>
        <taxon>Bacteria</taxon>
        <taxon>Pseudomonadati</taxon>
        <taxon>Pseudomonadota</taxon>
        <taxon>Alphaproteobacteria</taxon>
        <taxon>Acetobacterales</taxon>
        <taxon>Roseomonadaceae</taxon>
        <taxon>Falsiroseomonas</taxon>
    </lineage>
</organism>